<evidence type="ECO:0000313" key="1">
    <source>
        <dbReference type="EMBL" id="TDD06275.1"/>
    </source>
</evidence>
<evidence type="ECO:0000313" key="2">
    <source>
        <dbReference type="Proteomes" id="UP000295258"/>
    </source>
</evidence>
<proteinExistence type="predicted"/>
<protein>
    <submittedName>
        <fullName evidence="1">Uncharacterized protein</fullName>
    </submittedName>
</protein>
<accession>A0A4R4VV20</accession>
<gene>
    <name evidence="1" type="ORF">E1292_15385</name>
</gene>
<dbReference type="AlphaFoldDB" id="A0A4R4VV20"/>
<dbReference type="EMBL" id="SMKO01000033">
    <property type="protein sequence ID" value="TDD06275.1"/>
    <property type="molecule type" value="Genomic_DNA"/>
</dbReference>
<sequence>MPATRTILIRVSSALLAAGALVVTGGLSPAVSASSGRPAACDLFACGQGPGGLKMTMQSDQEMAQACAEAGAVAGAYAAAPQPAGAERAVSVQVDGAGWACVQKREVDQAYVECSHEGETLSLSEFQPLG</sequence>
<dbReference type="RefSeq" id="WP_132595826.1">
    <property type="nucleotide sequence ID" value="NZ_SMKO01000033.1"/>
</dbReference>
<comment type="caution">
    <text evidence="1">The sequence shown here is derived from an EMBL/GenBank/DDBJ whole genome shotgun (WGS) entry which is preliminary data.</text>
</comment>
<name>A0A4R4VV20_9ACTN</name>
<organism evidence="1 2">
    <name type="scientific">Nonomuraea deserti</name>
    <dbReference type="NCBI Taxonomy" id="1848322"/>
    <lineage>
        <taxon>Bacteria</taxon>
        <taxon>Bacillati</taxon>
        <taxon>Actinomycetota</taxon>
        <taxon>Actinomycetes</taxon>
        <taxon>Streptosporangiales</taxon>
        <taxon>Streptosporangiaceae</taxon>
        <taxon>Nonomuraea</taxon>
    </lineage>
</organism>
<dbReference type="Proteomes" id="UP000295258">
    <property type="component" value="Unassembled WGS sequence"/>
</dbReference>
<reference evidence="1 2" key="1">
    <citation type="submission" date="2019-03" db="EMBL/GenBank/DDBJ databases">
        <title>Draft genome sequences of novel Actinobacteria.</title>
        <authorList>
            <person name="Sahin N."/>
            <person name="Ay H."/>
            <person name="Saygin H."/>
        </authorList>
    </citation>
    <scope>NUCLEOTIDE SEQUENCE [LARGE SCALE GENOMIC DNA]</scope>
    <source>
        <strain evidence="1 2">KC310</strain>
    </source>
</reference>
<keyword evidence="2" id="KW-1185">Reference proteome</keyword>